<evidence type="ECO:0000256" key="10">
    <source>
        <dbReference type="RuleBase" id="RU000587"/>
    </source>
</evidence>
<evidence type="ECO:0000256" key="2">
    <source>
        <dbReference type="ARBA" id="ARBA00001933"/>
    </source>
</evidence>
<dbReference type="GO" id="GO:0005737">
    <property type="term" value="C:cytoplasm"/>
    <property type="evidence" value="ECO:0007669"/>
    <property type="project" value="TreeGrafter"/>
</dbReference>
<accession>B0ED73</accession>
<keyword evidence="7 9" id="KW-0663">Pyridoxal phosphate</keyword>
<dbReference type="OMA" id="WLKQANP"/>
<dbReference type="OrthoDB" id="9215500at2759"/>
<protein>
    <recommendedName>
        <fullName evidence="10">Alpha-1,4 glucan phosphorylase</fullName>
        <ecNumber evidence="10">2.4.1.1</ecNumber>
    </recommendedName>
</protein>
<keyword evidence="13" id="KW-1185">Reference proteome</keyword>
<feature type="region of interest" description="Disordered" evidence="11">
    <location>
        <begin position="1"/>
        <end position="27"/>
    </location>
</feature>
<evidence type="ECO:0000256" key="4">
    <source>
        <dbReference type="ARBA" id="ARBA00022533"/>
    </source>
</evidence>
<dbReference type="FunFam" id="3.40.50.2000:FF:000002">
    <property type="entry name" value="Alpha-1,4 glucan phosphorylase"/>
    <property type="match status" value="1"/>
</dbReference>
<dbReference type="SUPFAM" id="SSF53756">
    <property type="entry name" value="UDP-Glycosyltransferase/glycogen phosphorylase"/>
    <property type="match status" value="1"/>
</dbReference>
<evidence type="ECO:0000256" key="7">
    <source>
        <dbReference type="ARBA" id="ARBA00022898"/>
    </source>
</evidence>
<dbReference type="Pfam" id="PF00343">
    <property type="entry name" value="Phosphorylase"/>
    <property type="match status" value="1"/>
</dbReference>
<dbReference type="NCBIfam" id="TIGR02093">
    <property type="entry name" value="P_ylase"/>
    <property type="match status" value="1"/>
</dbReference>
<feature type="modified residue" description="N6-(pyridoxal phosphate)lysine" evidence="9">
    <location>
        <position position="748"/>
    </location>
</feature>
<feature type="compositionally biased region" description="Basic residues" evidence="11">
    <location>
        <begin position="7"/>
        <end position="27"/>
    </location>
</feature>
<dbReference type="KEGG" id="edi:EDI_092810"/>
<keyword evidence="5 10" id="KW-0328">Glycosyltransferase</keyword>
<dbReference type="GO" id="GO:0030170">
    <property type="term" value="F:pyridoxal phosphate binding"/>
    <property type="evidence" value="ECO:0007669"/>
    <property type="project" value="InterPro"/>
</dbReference>
<keyword evidence="6 10" id="KW-0808">Transferase</keyword>
<keyword evidence="8 10" id="KW-0119">Carbohydrate metabolism</keyword>
<comment type="catalytic activity">
    <reaction evidence="1 10">
        <text>[(1-&gt;4)-alpha-D-glucosyl](n) + phosphate = [(1-&gt;4)-alpha-D-glucosyl](n-1) + alpha-D-glucose 1-phosphate</text>
        <dbReference type="Rhea" id="RHEA:41732"/>
        <dbReference type="Rhea" id="RHEA-COMP:9584"/>
        <dbReference type="Rhea" id="RHEA-COMP:9586"/>
        <dbReference type="ChEBI" id="CHEBI:15444"/>
        <dbReference type="ChEBI" id="CHEBI:43474"/>
        <dbReference type="ChEBI" id="CHEBI:58601"/>
        <dbReference type="EC" id="2.4.1.1"/>
    </reaction>
</comment>
<dbReference type="VEuPathDB" id="AmoebaDB:EDI_092810"/>
<dbReference type="GeneID" id="5881231"/>
<keyword evidence="4" id="KW-0021">Allosteric enzyme</keyword>
<comment type="function">
    <text evidence="10">Allosteric enzyme that catalyzes the rate-limiting step in glycogen catabolism, the phosphorolytic cleavage of glycogen to produce glucose-1-phosphate, and plays a central role in maintaining cellular and organismal glucose homeostasis.</text>
</comment>
<dbReference type="CDD" id="cd04300">
    <property type="entry name" value="GT35_Glycogen_Phosphorylase"/>
    <property type="match status" value="1"/>
</dbReference>
<evidence type="ECO:0000256" key="3">
    <source>
        <dbReference type="ARBA" id="ARBA00006047"/>
    </source>
</evidence>
<dbReference type="PIRSF" id="PIRSF000460">
    <property type="entry name" value="Pprylas_GlgP"/>
    <property type="match status" value="1"/>
</dbReference>
<dbReference type="InterPro" id="IPR011833">
    <property type="entry name" value="Glycg_phsphrylas"/>
</dbReference>
<evidence type="ECO:0000256" key="11">
    <source>
        <dbReference type="SAM" id="MobiDB-lite"/>
    </source>
</evidence>
<dbReference type="RefSeq" id="XP_001736241.1">
    <property type="nucleotide sequence ID" value="XM_001736189.1"/>
</dbReference>
<evidence type="ECO:0000313" key="13">
    <source>
        <dbReference type="Proteomes" id="UP000008076"/>
    </source>
</evidence>
<organism evidence="13">
    <name type="scientific">Entamoeba dispar (strain ATCC PRA-260 / SAW760)</name>
    <dbReference type="NCBI Taxonomy" id="370354"/>
    <lineage>
        <taxon>Eukaryota</taxon>
        <taxon>Amoebozoa</taxon>
        <taxon>Evosea</taxon>
        <taxon>Archamoebae</taxon>
        <taxon>Mastigamoebida</taxon>
        <taxon>Entamoebidae</taxon>
        <taxon>Entamoeba</taxon>
    </lineage>
</organism>
<dbReference type="PANTHER" id="PTHR11468:SF3">
    <property type="entry name" value="GLYCOGEN PHOSPHORYLASE, LIVER FORM"/>
    <property type="match status" value="1"/>
</dbReference>
<name>B0ED73_ENTDS</name>
<evidence type="ECO:0000256" key="9">
    <source>
        <dbReference type="PIRSR" id="PIRSR000460-1"/>
    </source>
</evidence>
<reference evidence="13" key="1">
    <citation type="submission" date="2007-12" db="EMBL/GenBank/DDBJ databases">
        <title>Annotation of Entamoeba dispar SAW760.</title>
        <authorList>
            <person name="Lorenzi H."/>
            <person name="Inman J."/>
            <person name="Schobel S."/>
            <person name="Amedeo P."/>
            <person name="Caler E."/>
        </authorList>
    </citation>
    <scope>NUCLEOTIDE SEQUENCE [LARGE SCALE GENOMIC DNA]</scope>
    <source>
        <strain evidence="13">ATCC PRA-260 / SAW760</strain>
    </source>
</reference>
<dbReference type="eggNOG" id="KOG2099">
    <property type="taxonomic scope" value="Eukaryota"/>
</dbReference>
<proteinExistence type="inferred from homology"/>
<comment type="cofactor">
    <cofactor evidence="2 10">
        <name>pyridoxal 5'-phosphate</name>
        <dbReference type="ChEBI" id="CHEBI:597326"/>
    </cofactor>
</comment>
<dbReference type="EC" id="2.4.1.1" evidence="10"/>
<dbReference type="FunFam" id="3.40.50.2000:FF:000003">
    <property type="entry name" value="Alpha-1,4 glucan phosphorylase"/>
    <property type="match status" value="1"/>
</dbReference>
<gene>
    <name evidence="12" type="ORF">EDI_092810</name>
</gene>
<dbReference type="PROSITE" id="PS00102">
    <property type="entry name" value="PHOSPHORYLASE"/>
    <property type="match status" value="1"/>
</dbReference>
<evidence type="ECO:0000256" key="8">
    <source>
        <dbReference type="ARBA" id="ARBA00023277"/>
    </source>
</evidence>
<dbReference type="InterPro" id="IPR035090">
    <property type="entry name" value="Pyridoxal_P_attach_site"/>
</dbReference>
<comment type="similarity">
    <text evidence="3 10">Belongs to the glycogen phosphorylase family.</text>
</comment>
<dbReference type="Proteomes" id="UP000008076">
    <property type="component" value="Unassembled WGS sequence"/>
</dbReference>
<dbReference type="Gene3D" id="3.40.50.2000">
    <property type="entry name" value="Glycogen Phosphorylase B"/>
    <property type="match status" value="2"/>
</dbReference>
<dbReference type="AlphaFoldDB" id="B0ED73"/>
<evidence type="ECO:0000313" key="12">
    <source>
        <dbReference type="EMBL" id="EDR27490.1"/>
    </source>
</evidence>
<dbReference type="InterPro" id="IPR000811">
    <property type="entry name" value="Glyco_trans_35"/>
</dbReference>
<evidence type="ECO:0000256" key="5">
    <source>
        <dbReference type="ARBA" id="ARBA00022676"/>
    </source>
</evidence>
<dbReference type="GO" id="GO:0005980">
    <property type="term" value="P:glycogen catabolic process"/>
    <property type="evidence" value="ECO:0007669"/>
    <property type="project" value="TreeGrafter"/>
</dbReference>
<dbReference type="EMBL" id="DS548800">
    <property type="protein sequence ID" value="EDR27490.1"/>
    <property type="molecule type" value="Genomic_DNA"/>
</dbReference>
<evidence type="ECO:0000256" key="6">
    <source>
        <dbReference type="ARBA" id="ARBA00022679"/>
    </source>
</evidence>
<evidence type="ECO:0000256" key="1">
    <source>
        <dbReference type="ARBA" id="ARBA00001275"/>
    </source>
</evidence>
<dbReference type="GO" id="GO:0008184">
    <property type="term" value="F:glycogen phosphorylase activity"/>
    <property type="evidence" value="ECO:0007669"/>
    <property type="project" value="InterPro"/>
</dbReference>
<dbReference type="PANTHER" id="PTHR11468">
    <property type="entry name" value="GLYCOGEN PHOSPHORYLASE"/>
    <property type="match status" value="1"/>
</dbReference>
<sequence length="915" mass="105720">MNYVPMKQKRKVERSKRKAKKKEIKKNPKNFKKELIKNEGVSHVRRSISLNKLKNQFADAAEAEHFTNESDSEKYNNLWDYCSLYLSKDVETIKQQIANHIEYTLACQRFDFKTKSLFTATAISLRERMTEYWNDTHQYFREIQTKRMYYLSIEYLIGRSLMNAICNLGLENEYRDVVSQFGSSLEELYEYENDAALGSGGLGRLAACFLDSLATMNLPAWGYGIRYQYGMFKQQISHGYQIETPEYWLEAGNPWEIVRKDVNHEVRFGGYVTVDKTTGRMKWEGGNTVRAIAYDMPIPGYKTLNTLNLRLWSSKPSNQFDLEHFNKEEDIDYWQKVHNQQKDENICKVLYPNSSHYKGQELRLKQQFFFTSASLQDIVRRFKKMRIAINEFPQYVAIQLNDTHPTVGVLELMRILLDIEGLEWNQAWEIVVQTFAYTNHTVLPEALETWPVPMFENLLPRHLQICYEINSRFLSWVKTAHNCTDQEIAALSIIEESNPKRIRMANLAIIGSHTVNGVAAIHSQIIKDVIFRQFSKIWPHKFINVTNGVTPRRWMLQCNPGLSKLITETLKSDEWVVELSLLEGLRPLCDHSLEEKFRAVKTQNKERLIRLVSKITDGEIVLNSSYLFDVMIKRIHEYKRQSLAILGTIAQYLALKKMTPEERAQQVPRVKIFAGKAATSYENAKIIIKLINSVADIVNNDKTIDNMLKIVFIPNYSVSLAEVIIPANDINEQISTAGYEASGTSCMKFCMNGGLIIGTWDGANVEIAEEIGEENMFMFGAKKNEVELIRQQGTSCIDERLYDVLKAISGGMFGAADWFNKLIGQFWGGNDYYLVAHDFASYLEAQMKVDATWKKPQEWNHKCVMCVSKMGKFSSDRSMKEYAANVWNIHPCPLPETDMNDMMDIAKKQLLPEKK</sequence>